<keyword evidence="3" id="KW-1185">Reference proteome</keyword>
<feature type="region of interest" description="Disordered" evidence="1">
    <location>
        <begin position="317"/>
        <end position="436"/>
    </location>
</feature>
<sequence>MAARHPDTAPPMDLPRSRKIGHPPPFLAWPNPIRQRHEASSDRGAVKASNPAASHGRQPRSVVIPPLATMTPPRPVAVPPPAGRPPAYTATMGRKDRSAGSTMPIDRFLRDPRRQPRHRSFHPDAEDGLSGMNDDDDGDDGLGGDHGIELPLRSHQGLRRSAPRPLYRQPGAASNRAKNRFAAPVDMQPDGAFAFSSGSAGLEDNDDDDDTWSVAPRAMSASTVATGYPNLSVVDPRVARVLDDVTWRKDADPFTTLSALRDVTTTWNRHADRITEGMRHFHDAADHLNDEVDQAFVEAEELMTSLTEFEHRLATFHVPDEPVSSTTAKSRAKSPEDHASPPELMSSGNEEAAALAESDSSASPASEQAIVLPSPHASRAHDTSATRETTPAGEASRLMAVDDPPVTVKQELIVPSPPDPIHDLDPDGNPYEALADVPDPMADAARVDDATASPSFSDQLDELFTHEHAALAPIAEEDMST</sequence>
<gene>
    <name evidence="2" type="ORF">CXG81DRAFT_17182</name>
</gene>
<feature type="compositionally biased region" description="Pro residues" evidence="1">
    <location>
        <begin position="72"/>
        <end position="84"/>
    </location>
</feature>
<reference evidence="3" key="1">
    <citation type="journal article" date="2018" name="Nat. Microbiol.">
        <title>Leveraging single-cell genomics to expand the fungal tree of life.</title>
        <authorList>
            <person name="Ahrendt S.R."/>
            <person name="Quandt C.A."/>
            <person name="Ciobanu D."/>
            <person name="Clum A."/>
            <person name="Salamov A."/>
            <person name="Andreopoulos B."/>
            <person name="Cheng J.F."/>
            <person name="Woyke T."/>
            <person name="Pelin A."/>
            <person name="Henrissat B."/>
            <person name="Reynolds N.K."/>
            <person name="Benny G.L."/>
            <person name="Smith M.E."/>
            <person name="James T.Y."/>
            <person name="Grigoriev I.V."/>
        </authorList>
    </citation>
    <scope>NUCLEOTIDE SEQUENCE [LARGE SCALE GENOMIC DNA]</scope>
    <source>
        <strain evidence="3">ATCC 52028</strain>
    </source>
</reference>
<dbReference type="Proteomes" id="UP000274922">
    <property type="component" value="Unassembled WGS sequence"/>
</dbReference>
<protein>
    <submittedName>
        <fullName evidence="2">Uncharacterized protein</fullName>
    </submittedName>
</protein>
<accession>A0A4P9XCQ5</accession>
<evidence type="ECO:0000256" key="1">
    <source>
        <dbReference type="SAM" id="MobiDB-lite"/>
    </source>
</evidence>
<evidence type="ECO:0000313" key="2">
    <source>
        <dbReference type="EMBL" id="RKP03225.1"/>
    </source>
</evidence>
<feature type="region of interest" description="Disordered" evidence="1">
    <location>
        <begin position="1"/>
        <end position="176"/>
    </location>
</feature>
<feature type="compositionally biased region" description="Acidic residues" evidence="1">
    <location>
        <begin position="133"/>
        <end position="142"/>
    </location>
</feature>
<name>A0A4P9XCQ5_9FUNG</name>
<dbReference type="EMBL" id="ML014126">
    <property type="protein sequence ID" value="RKP03225.1"/>
    <property type="molecule type" value="Genomic_DNA"/>
</dbReference>
<proteinExistence type="predicted"/>
<organism evidence="2 3">
    <name type="scientific">Caulochytrium protostelioides</name>
    <dbReference type="NCBI Taxonomy" id="1555241"/>
    <lineage>
        <taxon>Eukaryota</taxon>
        <taxon>Fungi</taxon>
        <taxon>Fungi incertae sedis</taxon>
        <taxon>Chytridiomycota</taxon>
        <taxon>Chytridiomycota incertae sedis</taxon>
        <taxon>Chytridiomycetes</taxon>
        <taxon>Caulochytriales</taxon>
        <taxon>Caulochytriaceae</taxon>
        <taxon>Caulochytrium</taxon>
    </lineage>
</organism>
<feature type="compositionally biased region" description="Basic and acidic residues" evidence="1">
    <location>
        <begin position="35"/>
        <end position="45"/>
    </location>
</feature>
<feature type="region of interest" description="Disordered" evidence="1">
    <location>
        <begin position="188"/>
        <end position="209"/>
    </location>
</feature>
<feature type="compositionally biased region" description="Low complexity" evidence="1">
    <location>
        <begin position="350"/>
        <end position="369"/>
    </location>
</feature>
<evidence type="ECO:0000313" key="3">
    <source>
        <dbReference type="Proteomes" id="UP000274922"/>
    </source>
</evidence>
<dbReference type="AlphaFoldDB" id="A0A4P9XCQ5"/>